<evidence type="ECO:0000256" key="5">
    <source>
        <dbReference type="ARBA" id="ARBA00023002"/>
    </source>
</evidence>
<dbReference type="InterPro" id="IPR036249">
    <property type="entry name" value="Thioredoxin-like_sf"/>
</dbReference>
<name>A0ABQ0QF08_9PROT</name>
<dbReference type="InterPro" id="IPR050924">
    <property type="entry name" value="Peroxiredoxin_BCP/PrxQ"/>
</dbReference>
<reference evidence="13" key="1">
    <citation type="submission" date="2013-04" db="EMBL/GenBank/DDBJ databases">
        <title>The genome sequencing project of 58 acetic acid bacteria.</title>
        <authorList>
            <person name="Okamoto-Kainuma A."/>
            <person name="Ishikawa M."/>
            <person name="Umino S."/>
            <person name="Koizumi Y."/>
            <person name="Shiwa Y."/>
            <person name="Yoshikawa H."/>
            <person name="Matsutani M."/>
            <person name="Matsushita K."/>
        </authorList>
    </citation>
    <scope>NUCLEOTIDE SEQUENCE</scope>
    <source>
        <strain evidence="13">NRIC 0228</strain>
    </source>
</reference>
<dbReference type="PROSITE" id="PS51352">
    <property type="entry name" value="THIOREDOXIN_2"/>
    <property type="match status" value="1"/>
</dbReference>
<sequence length="233" mass="25128">MGLLSMSTFSSSLQSRYEAVEAERRRTWSPEALAVNIAQREALVRAQPETKHVKAGDVLSPHVLLNAEGTTISLDDLTSSGPAVLVFFRFAGCPACNIALPYYAETLAPVLKAAGIPLVAVSSQPFPELDSIRTRNDLPFPVLNDPELTLSRALGITYLFDEAAQEAAISKGGRSETLNGTSSWELPKPTVLVLSPGRVVSFIDISPDWMRRTETPAILKALGLENRSVSHAA</sequence>
<keyword evidence="5" id="KW-0560">Oxidoreductase</keyword>
<dbReference type="EC" id="1.11.1.24" evidence="2"/>
<feature type="domain" description="Thioredoxin" evidence="12">
    <location>
        <begin position="53"/>
        <end position="174"/>
    </location>
</feature>
<evidence type="ECO:0000256" key="4">
    <source>
        <dbReference type="ARBA" id="ARBA00022862"/>
    </source>
</evidence>
<dbReference type="InterPro" id="IPR000866">
    <property type="entry name" value="AhpC/TSA"/>
</dbReference>
<evidence type="ECO:0000256" key="11">
    <source>
        <dbReference type="ARBA" id="ARBA00049091"/>
    </source>
</evidence>
<keyword evidence="7" id="KW-0676">Redox-active center</keyword>
<keyword evidence="3" id="KW-0575">Peroxidase</keyword>
<evidence type="ECO:0000256" key="1">
    <source>
        <dbReference type="ARBA" id="ARBA00003330"/>
    </source>
</evidence>
<evidence type="ECO:0000313" key="13">
    <source>
        <dbReference type="EMBL" id="GBR16734.1"/>
    </source>
</evidence>
<dbReference type="SUPFAM" id="SSF52833">
    <property type="entry name" value="Thioredoxin-like"/>
    <property type="match status" value="1"/>
</dbReference>
<dbReference type="PANTHER" id="PTHR42801">
    <property type="entry name" value="THIOREDOXIN-DEPENDENT PEROXIDE REDUCTASE"/>
    <property type="match status" value="1"/>
</dbReference>
<dbReference type="EMBL" id="BAQW01000013">
    <property type="protein sequence ID" value="GBR16734.1"/>
    <property type="molecule type" value="Genomic_DNA"/>
</dbReference>
<evidence type="ECO:0000256" key="3">
    <source>
        <dbReference type="ARBA" id="ARBA00022559"/>
    </source>
</evidence>
<proteinExistence type="inferred from homology"/>
<dbReference type="PANTHER" id="PTHR42801:SF7">
    <property type="entry name" value="SLL1159 PROTEIN"/>
    <property type="match status" value="1"/>
</dbReference>
<dbReference type="Gene3D" id="3.40.30.10">
    <property type="entry name" value="Glutaredoxin"/>
    <property type="match status" value="1"/>
</dbReference>
<keyword evidence="14" id="KW-1185">Reference proteome</keyword>
<comment type="caution">
    <text evidence="13">The sequence shown here is derived from an EMBL/GenBank/DDBJ whole genome shotgun (WGS) entry which is preliminary data.</text>
</comment>
<dbReference type="Proteomes" id="UP001061070">
    <property type="component" value="Unassembled WGS sequence"/>
</dbReference>
<evidence type="ECO:0000313" key="14">
    <source>
        <dbReference type="Proteomes" id="UP001061070"/>
    </source>
</evidence>
<keyword evidence="6" id="KW-1015">Disulfide bond</keyword>
<evidence type="ECO:0000259" key="12">
    <source>
        <dbReference type="PROSITE" id="PS51352"/>
    </source>
</evidence>
<evidence type="ECO:0000256" key="8">
    <source>
        <dbReference type="ARBA" id="ARBA00032824"/>
    </source>
</evidence>
<dbReference type="Pfam" id="PF00578">
    <property type="entry name" value="AhpC-TSA"/>
    <property type="match status" value="1"/>
</dbReference>
<dbReference type="CDD" id="cd02970">
    <property type="entry name" value="PRX_like2"/>
    <property type="match status" value="1"/>
</dbReference>
<dbReference type="InterPro" id="IPR013766">
    <property type="entry name" value="Thioredoxin_domain"/>
</dbReference>
<comment type="catalytic activity">
    <reaction evidence="11">
        <text>a hydroperoxide + [thioredoxin]-dithiol = an alcohol + [thioredoxin]-disulfide + H2O</text>
        <dbReference type="Rhea" id="RHEA:62620"/>
        <dbReference type="Rhea" id="RHEA-COMP:10698"/>
        <dbReference type="Rhea" id="RHEA-COMP:10700"/>
        <dbReference type="ChEBI" id="CHEBI:15377"/>
        <dbReference type="ChEBI" id="CHEBI:29950"/>
        <dbReference type="ChEBI" id="CHEBI:30879"/>
        <dbReference type="ChEBI" id="CHEBI:35924"/>
        <dbReference type="ChEBI" id="CHEBI:50058"/>
        <dbReference type="EC" id="1.11.1.24"/>
    </reaction>
</comment>
<keyword evidence="4" id="KW-0049">Antioxidant</keyword>
<evidence type="ECO:0000256" key="2">
    <source>
        <dbReference type="ARBA" id="ARBA00013017"/>
    </source>
</evidence>
<gene>
    <name evidence="13" type="ORF">AA0228_2852</name>
</gene>
<comment type="function">
    <text evidence="1">Thiol-specific peroxidase that catalyzes the reduction of hydrogen peroxide and organic hydroperoxides to water and alcohols, respectively. Plays a role in cell protection against oxidative stress by detoxifying peroxides and as sensor of hydrogen peroxide-mediated signaling events.</text>
</comment>
<evidence type="ECO:0000256" key="10">
    <source>
        <dbReference type="ARBA" id="ARBA00042639"/>
    </source>
</evidence>
<evidence type="ECO:0000256" key="9">
    <source>
        <dbReference type="ARBA" id="ARBA00038489"/>
    </source>
</evidence>
<organism evidence="13 14">
    <name type="scientific">Gluconobacter frateurii NRIC 0228</name>
    <dbReference type="NCBI Taxonomy" id="1307946"/>
    <lineage>
        <taxon>Bacteria</taxon>
        <taxon>Pseudomonadati</taxon>
        <taxon>Pseudomonadota</taxon>
        <taxon>Alphaproteobacteria</taxon>
        <taxon>Acetobacterales</taxon>
        <taxon>Acetobacteraceae</taxon>
        <taxon>Gluconobacter</taxon>
    </lineage>
</organism>
<accession>A0ABQ0QF08</accession>
<evidence type="ECO:0000256" key="7">
    <source>
        <dbReference type="ARBA" id="ARBA00023284"/>
    </source>
</evidence>
<comment type="similarity">
    <text evidence="9">Belongs to the peroxiredoxin family. BCP/PrxQ subfamily.</text>
</comment>
<evidence type="ECO:0000256" key="6">
    <source>
        <dbReference type="ARBA" id="ARBA00023157"/>
    </source>
</evidence>
<protein>
    <recommendedName>
        <fullName evidence="2">thioredoxin-dependent peroxiredoxin</fullName>
        <ecNumber evidence="2">1.11.1.24</ecNumber>
    </recommendedName>
    <alternativeName>
        <fullName evidence="8">Thioredoxin peroxidase</fullName>
    </alternativeName>
    <alternativeName>
        <fullName evidence="10">Thioredoxin-dependent peroxiredoxin Bcp</fullName>
    </alternativeName>
</protein>